<dbReference type="InterPro" id="IPR002547">
    <property type="entry name" value="tRNA-bd_dom"/>
</dbReference>
<dbReference type="CDD" id="cd00814">
    <property type="entry name" value="MetRS_core"/>
    <property type="match status" value="1"/>
</dbReference>
<dbReference type="Gene3D" id="3.40.50.620">
    <property type="entry name" value="HUPs"/>
    <property type="match status" value="1"/>
</dbReference>
<keyword evidence="9 13" id="KW-0694">RNA-binding</keyword>
<keyword evidence="13" id="KW-0479">Metal-binding</keyword>
<evidence type="ECO:0000256" key="6">
    <source>
        <dbReference type="ARBA" id="ARBA00022598"/>
    </source>
</evidence>
<evidence type="ECO:0000256" key="9">
    <source>
        <dbReference type="ARBA" id="ARBA00022884"/>
    </source>
</evidence>
<dbReference type="InterPro" id="IPR001412">
    <property type="entry name" value="aa-tRNA-synth_I_CS"/>
</dbReference>
<evidence type="ECO:0000256" key="3">
    <source>
        <dbReference type="ARBA" id="ARBA00011738"/>
    </source>
</evidence>
<evidence type="ECO:0000256" key="13">
    <source>
        <dbReference type="HAMAP-Rule" id="MF_01228"/>
    </source>
</evidence>
<proteinExistence type="inferred from homology"/>
<evidence type="ECO:0000256" key="1">
    <source>
        <dbReference type="ARBA" id="ARBA00003314"/>
    </source>
</evidence>
<keyword evidence="7 13" id="KW-0547">Nucleotide-binding</keyword>
<keyword evidence="5 13" id="KW-0820">tRNA-binding</keyword>
<gene>
    <name evidence="13 16" type="primary">metG</name>
    <name evidence="16" type="ORF">VLY81_12595</name>
</gene>
<dbReference type="InterPro" id="IPR013155">
    <property type="entry name" value="M/V/L/I-tRNA-synth_anticd-bd"/>
</dbReference>
<feature type="binding site" evidence="13">
    <location>
        <position position="147"/>
    </location>
    <ligand>
        <name>Zn(2+)</name>
        <dbReference type="ChEBI" id="CHEBI:29105"/>
    </ligand>
</feature>
<dbReference type="Gene3D" id="2.170.220.10">
    <property type="match status" value="1"/>
</dbReference>
<dbReference type="SUPFAM" id="SSF50249">
    <property type="entry name" value="Nucleic acid-binding proteins"/>
    <property type="match status" value="1"/>
</dbReference>
<accession>A0ABZ1BN44</accession>
<dbReference type="PANTHER" id="PTHR43326">
    <property type="entry name" value="METHIONYL-TRNA SYNTHETASE"/>
    <property type="match status" value="1"/>
</dbReference>
<dbReference type="PROSITE" id="PS00178">
    <property type="entry name" value="AA_TRNA_LIGASE_I"/>
    <property type="match status" value="1"/>
</dbReference>
<feature type="compositionally biased region" description="Low complexity" evidence="14">
    <location>
        <begin position="531"/>
        <end position="555"/>
    </location>
</feature>
<keyword evidence="4 13" id="KW-0963">Cytoplasm</keyword>
<feature type="region of interest" description="Disordered" evidence="14">
    <location>
        <begin position="521"/>
        <end position="560"/>
    </location>
</feature>
<dbReference type="InterPro" id="IPR033911">
    <property type="entry name" value="MetRS_core"/>
</dbReference>
<dbReference type="EMBL" id="CP141614">
    <property type="protein sequence ID" value="WRP14245.1"/>
    <property type="molecule type" value="Genomic_DNA"/>
</dbReference>
<evidence type="ECO:0000256" key="8">
    <source>
        <dbReference type="ARBA" id="ARBA00022840"/>
    </source>
</evidence>
<dbReference type="Pfam" id="PF01588">
    <property type="entry name" value="tRNA_bind"/>
    <property type="match status" value="1"/>
</dbReference>
<keyword evidence="17" id="KW-1185">Reference proteome</keyword>
<dbReference type="GO" id="GO:0004825">
    <property type="term" value="F:methionine-tRNA ligase activity"/>
    <property type="evidence" value="ECO:0007669"/>
    <property type="project" value="UniProtKB-EC"/>
</dbReference>
<dbReference type="InterPro" id="IPR004495">
    <property type="entry name" value="Met-tRNA-synth_bsu_C"/>
</dbReference>
<dbReference type="NCBIfam" id="NF008900">
    <property type="entry name" value="PRK12267.1"/>
    <property type="match status" value="1"/>
</dbReference>
<dbReference type="PRINTS" id="PR01041">
    <property type="entry name" value="TRNASYNTHMET"/>
</dbReference>
<comment type="subunit">
    <text evidence="3 13">Homodimer.</text>
</comment>
<dbReference type="InterPro" id="IPR012340">
    <property type="entry name" value="NA-bd_OB-fold"/>
</dbReference>
<dbReference type="RefSeq" id="WP_324668549.1">
    <property type="nucleotide sequence ID" value="NZ_CP141614.1"/>
</dbReference>
<feature type="domain" description="TRNA-binding" evidence="15">
    <location>
        <begin position="568"/>
        <end position="670"/>
    </location>
</feature>
<dbReference type="HAMAP" id="MF_01228">
    <property type="entry name" value="Met_tRNA_synth_type2"/>
    <property type="match status" value="1"/>
</dbReference>
<comment type="cofactor">
    <cofactor evidence="13">
        <name>Zn(2+)</name>
        <dbReference type="ChEBI" id="CHEBI:29105"/>
    </cofactor>
    <text evidence="13">Binds 1 zinc ion per subunit.</text>
</comment>
<comment type="catalytic activity">
    <reaction evidence="12 13">
        <text>tRNA(Met) + L-methionine + ATP = L-methionyl-tRNA(Met) + AMP + diphosphate</text>
        <dbReference type="Rhea" id="RHEA:13481"/>
        <dbReference type="Rhea" id="RHEA-COMP:9667"/>
        <dbReference type="Rhea" id="RHEA-COMP:9698"/>
        <dbReference type="ChEBI" id="CHEBI:30616"/>
        <dbReference type="ChEBI" id="CHEBI:33019"/>
        <dbReference type="ChEBI" id="CHEBI:57844"/>
        <dbReference type="ChEBI" id="CHEBI:78442"/>
        <dbReference type="ChEBI" id="CHEBI:78530"/>
        <dbReference type="ChEBI" id="CHEBI:456215"/>
        <dbReference type="EC" id="6.1.1.10"/>
    </reaction>
</comment>
<keyword evidence="6 13" id="KW-0436">Ligase</keyword>
<dbReference type="NCBIfam" id="TIGR00398">
    <property type="entry name" value="metG"/>
    <property type="match status" value="1"/>
</dbReference>
<dbReference type="Proteomes" id="UP001333102">
    <property type="component" value="Chromosome"/>
</dbReference>
<dbReference type="PANTHER" id="PTHR43326:SF1">
    <property type="entry name" value="METHIONINE--TRNA LIGASE, MITOCHONDRIAL"/>
    <property type="match status" value="1"/>
</dbReference>
<evidence type="ECO:0000256" key="2">
    <source>
        <dbReference type="ARBA" id="ARBA00004496"/>
    </source>
</evidence>
<keyword evidence="11 13" id="KW-0030">Aminoacyl-tRNA synthetase</keyword>
<dbReference type="InterPro" id="IPR015413">
    <property type="entry name" value="Methionyl/Leucyl_tRNA_Synth"/>
</dbReference>
<feature type="binding site" evidence="13">
    <location>
        <position position="130"/>
    </location>
    <ligand>
        <name>Zn(2+)</name>
        <dbReference type="ChEBI" id="CHEBI:29105"/>
    </ligand>
</feature>
<comment type="similarity">
    <text evidence="13">Belongs to the class-I aminoacyl-tRNA synthetase family. MetG type 2A subfamily.</text>
</comment>
<evidence type="ECO:0000256" key="7">
    <source>
        <dbReference type="ARBA" id="ARBA00022741"/>
    </source>
</evidence>
<dbReference type="InterPro" id="IPR014758">
    <property type="entry name" value="Met-tRNA_synth"/>
</dbReference>
<evidence type="ECO:0000313" key="16">
    <source>
        <dbReference type="EMBL" id="WRP14245.1"/>
    </source>
</evidence>
<dbReference type="NCBIfam" id="TIGR00399">
    <property type="entry name" value="metG_C_term"/>
    <property type="match status" value="1"/>
</dbReference>
<evidence type="ECO:0000259" key="15">
    <source>
        <dbReference type="PROSITE" id="PS50886"/>
    </source>
</evidence>
<dbReference type="CDD" id="cd02800">
    <property type="entry name" value="tRNA_bind_EcMetRS_like"/>
    <property type="match status" value="1"/>
</dbReference>
<keyword evidence="10 13" id="KW-0648">Protein biosynthesis</keyword>
<evidence type="ECO:0000256" key="11">
    <source>
        <dbReference type="ARBA" id="ARBA00023146"/>
    </source>
</evidence>
<organism evidence="16 17">
    <name type="scientific">Geochorda subterranea</name>
    <dbReference type="NCBI Taxonomy" id="3109564"/>
    <lineage>
        <taxon>Bacteria</taxon>
        <taxon>Bacillati</taxon>
        <taxon>Bacillota</taxon>
        <taxon>Limnochordia</taxon>
        <taxon>Limnochordales</taxon>
        <taxon>Geochordaceae</taxon>
        <taxon>Geochorda</taxon>
    </lineage>
</organism>
<feature type="short sequence motif" description="'KMSKS' region" evidence="13">
    <location>
        <begin position="298"/>
        <end position="302"/>
    </location>
</feature>
<evidence type="ECO:0000256" key="12">
    <source>
        <dbReference type="ARBA" id="ARBA00047364"/>
    </source>
</evidence>
<dbReference type="Pfam" id="PF09334">
    <property type="entry name" value="tRNA-synt_1g"/>
    <property type="match status" value="2"/>
</dbReference>
<evidence type="ECO:0000256" key="14">
    <source>
        <dbReference type="SAM" id="MobiDB-lite"/>
    </source>
</evidence>
<keyword evidence="13" id="KW-0862">Zinc</keyword>
<dbReference type="CDD" id="cd07957">
    <property type="entry name" value="Anticodon_Ia_Met"/>
    <property type="match status" value="1"/>
</dbReference>
<evidence type="ECO:0000256" key="4">
    <source>
        <dbReference type="ARBA" id="ARBA00022490"/>
    </source>
</evidence>
<evidence type="ECO:0000256" key="5">
    <source>
        <dbReference type="ARBA" id="ARBA00022555"/>
    </source>
</evidence>
<evidence type="ECO:0000256" key="10">
    <source>
        <dbReference type="ARBA" id="ARBA00022917"/>
    </source>
</evidence>
<sequence length="670" mass="75785">MGETSGKFYVTTPIYYPSDRLHIGHAYTTTAADALARWHRFLGEEVFFLTGSDEHGQKIQRKAEARGVSPQQYVDEIVATFKELWKRLDIQYDRFIRTTDPDHVRVARYIFKTIYEKGDIYKSTYEGWYCVQCETFWLESKLVEGKCPDCGRPVEWLEEESYFFRLSKYADRLLRHIREHPEFIQPPSRRNEMVAFIEQGLEDLCVSRTTFDWGIPVPVDERHVIYVWFDALTNYLTGVGYLEEPAKFARYWPADLHLVGKEIVRFHTIIWPIILMAADLPLPKQVFGHGWLLFDQQKMSKSRGNVVDPNVLIDRYGSDAIRYFLLREVSFGQDGNFSEQALIDRTNADLANDLGNLVYRALSILERYEQGIVPEPGPEQPVDRELVELAEQVASEANRRMLELDINTALATIWRFVGRANKYIDQTEPWQLNRRRPQDPAAAERLRTVLYHLAEALRVTALLVAPFLPKTGQAIWEQLGIDEPLASQRFSDLSWGRIRPGTRTRRGQPLFPRILGEESARQVPVGQESQGAPAASEGATARAAAGVAQTPAPGGEAQEDDGLIGIEEFARVRLRVATVLEAGRIPGADRLLKLQVDLGEGRPRQIVAGIARHYAPESLVGKRIVVVANLKPATLRGERSEGMLLAATAPDGQLTLVTVEEPVPPGSVVK</sequence>
<feature type="binding site" evidence="13">
    <location>
        <position position="150"/>
    </location>
    <ligand>
        <name>Zn(2+)</name>
        <dbReference type="ChEBI" id="CHEBI:29105"/>
    </ligand>
</feature>
<dbReference type="InterPro" id="IPR014729">
    <property type="entry name" value="Rossmann-like_a/b/a_fold"/>
</dbReference>
<dbReference type="SUPFAM" id="SSF52374">
    <property type="entry name" value="Nucleotidylyl transferase"/>
    <property type="match status" value="1"/>
</dbReference>
<comment type="caution">
    <text evidence="13">Lacks conserved residue(s) required for the propagation of feature annotation.</text>
</comment>
<comment type="subcellular location">
    <subcellularLocation>
        <location evidence="2 13">Cytoplasm</location>
    </subcellularLocation>
</comment>
<evidence type="ECO:0000313" key="17">
    <source>
        <dbReference type="Proteomes" id="UP001333102"/>
    </source>
</evidence>
<dbReference type="PROSITE" id="PS50886">
    <property type="entry name" value="TRBD"/>
    <property type="match status" value="1"/>
</dbReference>
<feature type="binding site" evidence="13">
    <location>
        <position position="133"/>
    </location>
    <ligand>
        <name>Zn(2+)</name>
        <dbReference type="ChEBI" id="CHEBI:29105"/>
    </ligand>
</feature>
<dbReference type="InterPro" id="IPR009080">
    <property type="entry name" value="tRNAsynth_Ia_anticodon-bd"/>
</dbReference>
<dbReference type="InterPro" id="IPR041872">
    <property type="entry name" value="Anticodon_Met"/>
</dbReference>
<dbReference type="Pfam" id="PF08264">
    <property type="entry name" value="Anticodon_1"/>
    <property type="match status" value="1"/>
</dbReference>
<dbReference type="Gene3D" id="1.10.730.10">
    <property type="entry name" value="Isoleucyl-tRNA Synthetase, Domain 1"/>
    <property type="match status" value="1"/>
</dbReference>
<dbReference type="SUPFAM" id="SSF47323">
    <property type="entry name" value="Anticodon-binding domain of a subclass of class I aminoacyl-tRNA synthetases"/>
    <property type="match status" value="1"/>
</dbReference>
<comment type="function">
    <text evidence="1 13">Is required not only for elongation of protein synthesis but also for the initiation of all mRNA translation through initiator tRNA(fMet) aminoacylation.</text>
</comment>
<dbReference type="EC" id="6.1.1.10" evidence="13"/>
<keyword evidence="8 13" id="KW-0067">ATP-binding</keyword>
<protein>
    <recommendedName>
        <fullName evidence="13">Methionine--tRNA ligase</fullName>
        <ecNumber evidence="13">6.1.1.10</ecNumber>
    </recommendedName>
    <alternativeName>
        <fullName evidence="13">Methionyl-tRNA synthetase</fullName>
        <shortName evidence="13">MetRS</shortName>
    </alternativeName>
</protein>
<feature type="short sequence motif" description="'HIGH' region" evidence="13">
    <location>
        <begin position="15"/>
        <end position="25"/>
    </location>
</feature>
<dbReference type="InterPro" id="IPR023457">
    <property type="entry name" value="Met-tRNA_synth_2"/>
</dbReference>
<dbReference type="Gene3D" id="2.40.50.140">
    <property type="entry name" value="Nucleic acid-binding proteins"/>
    <property type="match status" value="1"/>
</dbReference>
<name>A0ABZ1BN44_9FIRM</name>
<reference evidence="17" key="1">
    <citation type="submission" date="2023-12" db="EMBL/GenBank/DDBJ databases">
        <title>Novel isolates from deep terrestrial aquifers shed light on the physiology and ecology of the class Limnochordia.</title>
        <authorList>
            <person name="Karnachuk O.V."/>
            <person name="Lukina A.P."/>
            <person name="Avakyan M.R."/>
            <person name="Kadnikov V."/>
            <person name="Begmatov S."/>
            <person name="Beletsky A.V."/>
            <person name="Mardanov A.V."/>
            <person name="Ravin N.V."/>
        </authorList>
    </citation>
    <scope>NUCLEOTIDE SEQUENCE [LARGE SCALE GENOMIC DNA]</scope>
    <source>
        <strain evidence="17">LN</strain>
    </source>
</reference>